<dbReference type="PANTHER" id="PTHR32305:SF17">
    <property type="entry name" value="TRNA NUCLEASE WAPA"/>
    <property type="match status" value="1"/>
</dbReference>
<reference evidence="4 5" key="1">
    <citation type="submission" date="2018-11" db="EMBL/GenBank/DDBJ databases">
        <title>The Potential of Streptomyces as Biocontrol Agents against the Tomato grey mould, Botrytis cinerea (Gray mold) Frontiers in Microbiology.</title>
        <authorList>
            <person name="Li D."/>
        </authorList>
    </citation>
    <scope>NUCLEOTIDE SEQUENCE [LARGE SCALE GENOMIC DNA]</scope>
    <source>
        <strain evidence="4 5">NEAU-LD23</strain>
    </source>
</reference>
<dbReference type="InterPro" id="IPR003587">
    <property type="entry name" value="Hint_dom_N"/>
</dbReference>
<evidence type="ECO:0000256" key="2">
    <source>
        <dbReference type="SAM" id="MobiDB-lite"/>
    </source>
</evidence>
<dbReference type="NCBIfam" id="TIGR01643">
    <property type="entry name" value="YD_repeat_2x"/>
    <property type="match status" value="2"/>
</dbReference>
<dbReference type="SMART" id="SM00306">
    <property type="entry name" value="HintN"/>
    <property type="match status" value="1"/>
</dbReference>
<keyword evidence="1" id="KW-0677">Repeat</keyword>
<keyword evidence="5" id="KW-1185">Reference proteome</keyword>
<dbReference type="InterPro" id="IPR036844">
    <property type="entry name" value="Hint_dom_sf"/>
</dbReference>
<proteinExistence type="predicted"/>
<dbReference type="PANTHER" id="PTHR32305">
    <property type="match status" value="1"/>
</dbReference>
<dbReference type="InterPro" id="IPR056823">
    <property type="entry name" value="TEN-like_YD-shell"/>
</dbReference>
<feature type="compositionally biased region" description="Low complexity" evidence="2">
    <location>
        <begin position="1565"/>
        <end position="1577"/>
    </location>
</feature>
<dbReference type="InterPro" id="IPR031325">
    <property type="entry name" value="RHS_repeat"/>
</dbReference>
<dbReference type="InterPro" id="IPR006141">
    <property type="entry name" value="Intein_N"/>
</dbReference>
<comment type="caution">
    <text evidence="4">The sequence shown here is derived from an EMBL/GenBank/DDBJ whole genome shotgun (WGS) entry which is preliminary data.</text>
</comment>
<evidence type="ECO:0000256" key="1">
    <source>
        <dbReference type="ARBA" id="ARBA00022737"/>
    </source>
</evidence>
<feature type="domain" description="Hint" evidence="3">
    <location>
        <begin position="2015"/>
        <end position="2121"/>
    </location>
</feature>
<dbReference type="InterPro" id="IPR027472">
    <property type="entry name" value="Pput2613-NH3ase"/>
</dbReference>
<dbReference type="InterPro" id="IPR006530">
    <property type="entry name" value="YD"/>
</dbReference>
<dbReference type="NCBIfam" id="TIGR03696">
    <property type="entry name" value="Rhs_assc_core"/>
    <property type="match status" value="1"/>
</dbReference>
<dbReference type="GO" id="GO:0016539">
    <property type="term" value="P:intein-mediated protein splicing"/>
    <property type="evidence" value="ECO:0007669"/>
    <property type="project" value="InterPro"/>
</dbReference>
<accession>A0A3M8W0W4</accession>
<dbReference type="Gene3D" id="2.180.10.10">
    <property type="entry name" value="RHS repeat-associated core"/>
    <property type="match status" value="2"/>
</dbReference>
<dbReference type="InterPro" id="IPR050708">
    <property type="entry name" value="T6SS_VgrG/RHS"/>
</dbReference>
<feature type="region of interest" description="Disordered" evidence="2">
    <location>
        <begin position="789"/>
        <end position="812"/>
    </location>
</feature>
<gene>
    <name evidence="4" type="ORF">EEJ42_20910</name>
</gene>
<feature type="compositionally biased region" description="Polar residues" evidence="2">
    <location>
        <begin position="803"/>
        <end position="812"/>
    </location>
</feature>
<feature type="compositionally biased region" description="Polar residues" evidence="2">
    <location>
        <begin position="1552"/>
        <end position="1564"/>
    </location>
</feature>
<dbReference type="CDD" id="cd00081">
    <property type="entry name" value="Hint"/>
    <property type="match status" value="1"/>
</dbReference>
<organism evidence="4 5">
    <name type="scientific">Streptomyces botrytidirepellens</name>
    <dbReference type="NCBI Taxonomy" id="2486417"/>
    <lineage>
        <taxon>Bacteria</taxon>
        <taxon>Bacillati</taxon>
        <taxon>Actinomycetota</taxon>
        <taxon>Actinomycetes</taxon>
        <taxon>Kitasatosporales</taxon>
        <taxon>Streptomycetaceae</taxon>
        <taxon>Streptomyces</taxon>
    </lineage>
</organism>
<dbReference type="Pfam" id="PF25023">
    <property type="entry name" value="TEN_YD-shell"/>
    <property type="match status" value="1"/>
</dbReference>
<dbReference type="Pfam" id="PF14427">
    <property type="entry name" value="Pput2613-deam"/>
    <property type="match status" value="1"/>
</dbReference>
<protein>
    <recommendedName>
        <fullName evidence="3">Hint domain-containing protein</fullName>
    </recommendedName>
</protein>
<evidence type="ECO:0000313" key="4">
    <source>
        <dbReference type="EMBL" id="RNG22321.1"/>
    </source>
</evidence>
<dbReference type="Gene3D" id="2.170.16.10">
    <property type="entry name" value="Hedgehog/Intein (Hint) domain"/>
    <property type="match status" value="1"/>
</dbReference>
<evidence type="ECO:0000313" key="5">
    <source>
        <dbReference type="Proteomes" id="UP000275401"/>
    </source>
</evidence>
<feature type="region of interest" description="Disordered" evidence="2">
    <location>
        <begin position="35"/>
        <end position="54"/>
    </location>
</feature>
<name>A0A3M8W0W4_9ACTN</name>
<dbReference type="Pfam" id="PF07591">
    <property type="entry name" value="PT-HINT"/>
    <property type="match status" value="1"/>
</dbReference>
<feature type="region of interest" description="Disordered" evidence="2">
    <location>
        <begin position="1552"/>
        <end position="1579"/>
    </location>
</feature>
<dbReference type="Pfam" id="PF05593">
    <property type="entry name" value="RHS_repeat"/>
    <property type="match status" value="1"/>
</dbReference>
<dbReference type="InterPro" id="IPR022385">
    <property type="entry name" value="Rhs_assc_core"/>
</dbReference>
<feature type="region of interest" description="Disordered" evidence="2">
    <location>
        <begin position="1776"/>
        <end position="1796"/>
    </location>
</feature>
<evidence type="ECO:0000259" key="3">
    <source>
        <dbReference type="SMART" id="SM00306"/>
    </source>
</evidence>
<dbReference type="PROSITE" id="PS50817">
    <property type="entry name" value="INTEIN_N_TER"/>
    <property type="match status" value="1"/>
</dbReference>
<sequence>MRSPFRSRPRRPLRHTVLAVGLTLAVGLLPQDAPMTEADGVSRPGTQNDLDAPVEGKNAKARAYTASDAAGKAAVKSAAPSHWPKAAADEVTLAKRPSRAEGLPITVAATGRTSPDSVRVAVLGHKAAQAAGVDGLLLTVARTDGAGKGGPVEVGLDYAAFAHAYGGSYGSRLRLVQYPACVLTTPQEKSCLSPRLLKSANDTGEQTLTTTVSAAADTPQSRAEGGRGYGAPVTVLAATATASGDQGDFGATSLQPSSQWSVSNSSGAFNWSYPLTAPPVPGGLAPEVSLGYSSQSIDGQTSTTNNQGSWVGQGFSYEPGYIERRYKPCADDGHDDSYGDQCWGGDNATISLAGGASGELVKDDATGEWHISSDDFSKVERLTGATNGDGDGEYWKVTSDNGTQYFFGLNRLPGYATGDETTDSTWTVPAYGDDSGEPCYDATFAKAYCAQAWRWNLDYVVDPHGSAMSYFYGKETNHYTQGLKTDENGKPYVRGGYLRRIDYGQRDKEVYDTKPSARVVFSTAERCIGDLTDCSADALTDATAADWPDVPWDRNCKASTKCKGQNSPTFWTRKQLNKITTQIRDGNSSYEDVDAWTLGHVLTDNGDGSKSLWLKSIDHTGLVGADVSVPSVKLYGKQLANRVDVPGDNIQRFMRFRMSAVESESGSVLSVNYAEPQCTSSSLPSPGKSTLRCYPVKWNPPGVEDPITDWFHKYVVASVVETDLVGNSPDQITSYTYLGDAGWRKSKPDGLTKSEYLTWGDWRGYGKVRVRTSDGTNSASNTNTEHVFFQGLDGDSNPGGGTRTSSVTDSTGTTYADSDWKSGFELETTTYDGDKVVSKSVNTPWTKVTATHAASWATTNARYVRPLRTDTYTALAAGGWRQTASTNTYDDTTGRIIQVADLGETGVADNQCTRTEYADNANKHLYAYVSRVETLSVDCTTAPDRSQDVISDDLTLYDGTTAPGTAPTQGNPTTVKRLASHNGKTATYQTVSTTTYDGYGRPLTVKDAAGTPKTIAYTDTYGLATAKTETNTLGWVTKTEYAPQWGQPTAQADVNDKRTELSYDGLGRLTSVWLPDRPKASDFSPSIKYTYGIRTNAPNYIRTEKIEKGGTTYSTEYTLYDGLLRPRQVQTDGEKGGRLIADTYYDGSGRVVKTNDTYYTTGAPASALFEPKGADIDGQTVTEYDGDGRTTATIFKVAGAEKYRTTYAYGGDRVHMDPPSGQTATTTITDARDRTVELRQYKGTAPQPSGPGTEYISTTYGYTPSGELAKVKDSEGNTWSYEYDQRHRKTGAVDPDTGRTVFSYDSLDRQTSVTDARGNTTTTVHDPLGRAVSTWQGAADTGTKLSVTKYDTVAKGEPYGVYTYKDGAVHSSVTYPVLDANNDYKPTSTKYFLSKTAEPQLGGTYEFNTQYNDDGTVQGQNFPAAGGLPAEAVSYQYDTLQRPTALNTSLGGGTYVSAAQYSPTNQLEQLELNTGGSAAKKTWLTYGYEQGTKRLTNARVDVEGASSIAYDADYTYDAAGNVLSIADTPTGGTRDVQCFAYDNLRRMTEDWTSSVTSDGASGTGSPDAACAPSPSSSTVGGVAPYWHSYSYDALGNRTAETLHGVSGTASSTKRYSYGENGAGPHQLTKVVTEKAATSTSPAVTTQDTYAYDATGNTEARVLNGDAQSLTWDKQNDLTQVTNADGTQSSYAYDATGNRLLRSSPSETTFYLPGMELHQNKSSGTVTATRYYSLGDQTVAVRDTGGVTFLSGDHHGTAQLAVDAATGQTQRRRLGPFGQVRDDDSSPASPWVDDKGFVGGTNDDTSGLVHLGAREYDASAGRFISADPLIDYTEPQQINGYAYSYNNPVSFSDPDGLMPADCLYAGVQCSLKNNGGWDVKATKTYYTYYNVRAPKETPAHYTARKARAKADVAKQRAVAVAKELSKIVADELGITDALDCFTTGSLGSCGATAANLVTSLIGGGPLAKLISKYGVRLDKAYALGKRIVGLGRRLWAAFKDWRKSNKAAETAASCAANSFTPRTRVLMADGTTKAIEDVDIGDKVLATDPKTGKTKPETVTAEIKGKGLKHLVKVTLDPDGKKGPKKAASITATAGHPFWVPELGQWIDATDLKADQWLRTSAGTHVQITAIKRWTAQSAAVHNLTVSELHTYYVLARNAPVLVHNTGGNGHMCDISATAPDGSTRVDVTLESGDMTPEEDALGYPNNVAFTHTEHRFSRMAGASTGPRVSLPNDPFAGKYPLSPGDVVTMRGQLPPCSRCRGAMNRMVRELGVSVTYEWSGAKGAGTWAARGGMRK</sequence>
<dbReference type="SUPFAM" id="SSF51294">
    <property type="entry name" value="Hedgehog/intein (Hint) domain"/>
    <property type="match status" value="1"/>
</dbReference>
<dbReference type="EMBL" id="RIBZ01000267">
    <property type="protein sequence ID" value="RNG22321.1"/>
    <property type="molecule type" value="Genomic_DNA"/>
</dbReference>
<dbReference type="Proteomes" id="UP000275401">
    <property type="component" value="Unassembled WGS sequence"/>
</dbReference>